<feature type="transmembrane region" description="Helical" evidence="1">
    <location>
        <begin position="117"/>
        <end position="137"/>
    </location>
</feature>
<organism evidence="3 4">
    <name type="scientific">Desulfurivibrio alkaliphilus (strain DSM 19089 / UNIQEM U267 / AHT2)</name>
    <dbReference type="NCBI Taxonomy" id="589865"/>
    <lineage>
        <taxon>Bacteria</taxon>
        <taxon>Pseudomonadati</taxon>
        <taxon>Thermodesulfobacteriota</taxon>
        <taxon>Desulfobulbia</taxon>
        <taxon>Desulfobulbales</taxon>
        <taxon>Desulfobulbaceae</taxon>
        <taxon>Desulfurivibrio</taxon>
    </lineage>
</organism>
<dbReference type="HOGENOM" id="CLU_032635_0_0_7"/>
<dbReference type="KEGG" id="dak:DaAHT2_0184"/>
<reference evidence="4" key="1">
    <citation type="submission" date="2010-02" db="EMBL/GenBank/DDBJ databases">
        <title>Complete sequence of Desulfurivibrio alkaliphilus AHT2.</title>
        <authorList>
            <consortium name="US DOE Joint Genome Institute"/>
            <person name="Pitluck S."/>
            <person name="Chertkov O."/>
            <person name="Detter J.C."/>
            <person name="Han C."/>
            <person name="Tapia R."/>
            <person name="Larimer F."/>
            <person name="Land M."/>
            <person name="Hauser L."/>
            <person name="Kyrpides N."/>
            <person name="Mikhailova N."/>
            <person name="Sorokin D.Y."/>
            <person name="Muyzer G."/>
            <person name="Woyke T."/>
        </authorList>
    </citation>
    <scope>NUCLEOTIDE SEQUENCE [LARGE SCALE GENOMIC DNA]</scope>
    <source>
        <strain evidence="4">DSM 19089 / UNIQEM U267 / AHT2</strain>
    </source>
</reference>
<dbReference type="AlphaFoldDB" id="D6Z613"/>
<sequence length="245" mass="25749">MFGVLEFDPLYGLAFVTALLGSGHCLGMCGPLVAALSLSSPELQRPRVGVAFHLLYSTGRIITYTAVGALVGWFGSALAYTQNLVMVTAIALIFSDLFIIAVGLATAGAFRRLNVMGLNFPAPTALITGLVSQLALLPPALRALPVGLLMGFLPCGFLYAMFIAAAQSAAPLTGALTMLAFGLGSVPALLLFGSTAAWLSGRARGRMLQVAGIMVVLIGLYNLYRHLQMFDWLVAGIPFVEAICH</sequence>
<keyword evidence="1" id="KW-0812">Transmembrane</keyword>
<dbReference type="eggNOG" id="COG2836">
    <property type="taxonomic scope" value="Bacteria"/>
</dbReference>
<dbReference type="PANTHER" id="PTHR42208">
    <property type="entry name" value="HEAVY METAL TRANSPORTER-RELATED"/>
    <property type="match status" value="1"/>
</dbReference>
<dbReference type="OrthoDB" id="9798690at2"/>
<feature type="transmembrane region" description="Helical" evidence="1">
    <location>
        <begin position="86"/>
        <end position="110"/>
    </location>
</feature>
<keyword evidence="1" id="KW-1133">Transmembrane helix</keyword>
<dbReference type="EMBL" id="CP001940">
    <property type="protein sequence ID" value="ADH84895.1"/>
    <property type="molecule type" value="Genomic_DNA"/>
</dbReference>
<feature type="transmembrane region" description="Helical" evidence="1">
    <location>
        <begin position="12"/>
        <end position="38"/>
    </location>
</feature>
<dbReference type="RefSeq" id="WP_013162426.1">
    <property type="nucleotide sequence ID" value="NC_014216.1"/>
</dbReference>
<feature type="transmembrane region" description="Helical" evidence="1">
    <location>
        <begin position="178"/>
        <end position="201"/>
    </location>
</feature>
<dbReference type="PANTHER" id="PTHR42208:SF1">
    <property type="entry name" value="HEAVY METAL TRANSPORTER"/>
    <property type="match status" value="1"/>
</dbReference>
<dbReference type="STRING" id="589865.DaAHT2_0184"/>
<protein>
    <recommendedName>
        <fullName evidence="2">Urease accessory protein UreH-like transmembrane domain-containing protein</fullName>
    </recommendedName>
</protein>
<accession>D6Z613</accession>
<feature type="transmembrane region" description="Helical" evidence="1">
    <location>
        <begin position="50"/>
        <end position="74"/>
    </location>
</feature>
<name>D6Z613_DESAT</name>
<keyword evidence="4" id="KW-1185">Reference proteome</keyword>
<feature type="transmembrane region" description="Helical" evidence="1">
    <location>
        <begin position="143"/>
        <end position="166"/>
    </location>
</feature>
<proteinExistence type="predicted"/>
<dbReference type="InParanoid" id="D6Z613"/>
<feature type="domain" description="Urease accessory protein UreH-like transmembrane" evidence="2">
    <location>
        <begin position="14"/>
        <end position="221"/>
    </location>
</feature>
<feature type="transmembrane region" description="Helical" evidence="1">
    <location>
        <begin position="207"/>
        <end position="224"/>
    </location>
</feature>
<dbReference type="Proteomes" id="UP000001508">
    <property type="component" value="Chromosome"/>
</dbReference>
<evidence type="ECO:0000313" key="3">
    <source>
        <dbReference type="EMBL" id="ADH84895.1"/>
    </source>
</evidence>
<evidence type="ECO:0000313" key="4">
    <source>
        <dbReference type="Proteomes" id="UP000001508"/>
    </source>
</evidence>
<keyword evidence="1" id="KW-0472">Membrane</keyword>
<evidence type="ECO:0000259" key="2">
    <source>
        <dbReference type="Pfam" id="PF13386"/>
    </source>
</evidence>
<dbReference type="Pfam" id="PF13386">
    <property type="entry name" value="DsbD_2"/>
    <property type="match status" value="1"/>
</dbReference>
<gene>
    <name evidence="3" type="ordered locus">DaAHT2_0184</name>
</gene>
<dbReference type="InterPro" id="IPR039447">
    <property type="entry name" value="UreH-like_TM_dom"/>
</dbReference>
<evidence type="ECO:0000256" key="1">
    <source>
        <dbReference type="SAM" id="Phobius"/>
    </source>
</evidence>